<dbReference type="EMBL" id="BNAG01000002">
    <property type="protein sequence ID" value="GHE62728.1"/>
    <property type="molecule type" value="Genomic_DNA"/>
</dbReference>
<reference evidence="2" key="1">
    <citation type="journal article" date="2019" name="Int. J. Syst. Evol. Microbiol.">
        <title>The Global Catalogue of Microorganisms (GCM) 10K type strain sequencing project: providing services to taxonomists for standard genome sequencing and annotation.</title>
        <authorList>
            <consortium name="The Broad Institute Genomics Platform"/>
            <consortium name="The Broad Institute Genome Sequencing Center for Infectious Disease"/>
            <person name="Wu L."/>
            <person name="Ma J."/>
        </authorList>
    </citation>
    <scope>NUCLEOTIDE SEQUENCE [LARGE SCALE GENOMIC DNA]</scope>
    <source>
        <strain evidence="2">CGMCC 1.15111</strain>
    </source>
</reference>
<accession>A0ABQ3I809</accession>
<dbReference type="Proteomes" id="UP000658258">
    <property type="component" value="Unassembled WGS sequence"/>
</dbReference>
<protein>
    <submittedName>
        <fullName evidence="1">Uncharacterized protein</fullName>
    </submittedName>
</protein>
<name>A0ABQ3I809_9BACT</name>
<keyword evidence="2" id="KW-1185">Reference proteome</keyword>
<sequence>MLSGIILFPEKQISLKNMYVVFLMEVNNLIEYLQGAARLQLVVRPIVHNTVWSFGLSGPYQSLV</sequence>
<evidence type="ECO:0000313" key="2">
    <source>
        <dbReference type="Proteomes" id="UP000658258"/>
    </source>
</evidence>
<organism evidence="1 2">
    <name type="scientific">Roseivirga thermotolerans</name>
    <dbReference type="NCBI Taxonomy" id="1758176"/>
    <lineage>
        <taxon>Bacteria</taxon>
        <taxon>Pseudomonadati</taxon>
        <taxon>Bacteroidota</taxon>
        <taxon>Cytophagia</taxon>
        <taxon>Cytophagales</taxon>
        <taxon>Roseivirgaceae</taxon>
        <taxon>Roseivirga</taxon>
    </lineage>
</organism>
<gene>
    <name evidence="1" type="ORF">GCM10011340_17490</name>
</gene>
<evidence type="ECO:0000313" key="1">
    <source>
        <dbReference type="EMBL" id="GHE62728.1"/>
    </source>
</evidence>
<proteinExistence type="predicted"/>
<comment type="caution">
    <text evidence="1">The sequence shown here is derived from an EMBL/GenBank/DDBJ whole genome shotgun (WGS) entry which is preliminary data.</text>
</comment>